<dbReference type="EMBL" id="JANPWB010000010">
    <property type="protein sequence ID" value="KAJ1138711.1"/>
    <property type="molecule type" value="Genomic_DNA"/>
</dbReference>
<comment type="caution">
    <text evidence="1">The sequence shown here is derived from an EMBL/GenBank/DDBJ whole genome shotgun (WGS) entry which is preliminary data.</text>
</comment>
<protein>
    <submittedName>
        <fullName evidence="1">Uncharacterized protein</fullName>
    </submittedName>
</protein>
<keyword evidence="2" id="KW-1185">Reference proteome</keyword>
<dbReference type="AlphaFoldDB" id="A0AAV7QDQ6"/>
<accession>A0AAV7QDQ6</accession>
<organism evidence="1 2">
    <name type="scientific">Pleurodeles waltl</name>
    <name type="common">Iberian ribbed newt</name>
    <dbReference type="NCBI Taxonomy" id="8319"/>
    <lineage>
        <taxon>Eukaryota</taxon>
        <taxon>Metazoa</taxon>
        <taxon>Chordata</taxon>
        <taxon>Craniata</taxon>
        <taxon>Vertebrata</taxon>
        <taxon>Euteleostomi</taxon>
        <taxon>Amphibia</taxon>
        <taxon>Batrachia</taxon>
        <taxon>Caudata</taxon>
        <taxon>Salamandroidea</taxon>
        <taxon>Salamandridae</taxon>
        <taxon>Pleurodelinae</taxon>
        <taxon>Pleurodeles</taxon>
    </lineage>
</organism>
<sequence length="79" mass="8692">MAGKSQTPYYEGRCVRHCVALFALLEPLLTMFTKRSRLCCPSNDSLRGGASAPPEGALSRHSVFYSAFPAFRDTIALDH</sequence>
<reference evidence="1" key="1">
    <citation type="journal article" date="2022" name="bioRxiv">
        <title>Sequencing and chromosome-scale assembly of the giantPleurodeles waltlgenome.</title>
        <authorList>
            <person name="Brown T."/>
            <person name="Elewa A."/>
            <person name="Iarovenko S."/>
            <person name="Subramanian E."/>
            <person name="Araus A.J."/>
            <person name="Petzold A."/>
            <person name="Susuki M."/>
            <person name="Suzuki K.-i.T."/>
            <person name="Hayashi T."/>
            <person name="Toyoda A."/>
            <person name="Oliveira C."/>
            <person name="Osipova E."/>
            <person name="Leigh N.D."/>
            <person name="Simon A."/>
            <person name="Yun M.H."/>
        </authorList>
    </citation>
    <scope>NUCLEOTIDE SEQUENCE</scope>
    <source>
        <strain evidence="1">20211129_DDA</strain>
        <tissue evidence="1">Liver</tissue>
    </source>
</reference>
<name>A0AAV7QDQ6_PLEWA</name>
<dbReference type="Proteomes" id="UP001066276">
    <property type="component" value="Chromosome 6"/>
</dbReference>
<gene>
    <name evidence="1" type="ORF">NDU88_005092</name>
</gene>
<proteinExistence type="predicted"/>
<evidence type="ECO:0000313" key="1">
    <source>
        <dbReference type="EMBL" id="KAJ1138711.1"/>
    </source>
</evidence>
<evidence type="ECO:0000313" key="2">
    <source>
        <dbReference type="Proteomes" id="UP001066276"/>
    </source>
</evidence>